<dbReference type="EMBL" id="WTYE01000001">
    <property type="protein sequence ID" value="MXP32312.1"/>
    <property type="molecule type" value="Genomic_DNA"/>
</dbReference>
<evidence type="ECO:0000313" key="3">
    <source>
        <dbReference type="Proteomes" id="UP000446786"/>
    </source>
</evidence>
<feature type="transmembrane region" description="Helical" evidence="1">
    <location>
        <begin position="87"/>
        <end position="107"/>
    </location>
</feature>
<proteinExistence type="predicted"/>
<evidence type="ECO:0000256" key="1">
    <source>
        <dbReference type="SAM" id="Phobius"/>
    </source>
</evidence>
<evidence type="ECO:0000313" key="2">
    <source>
        <dbReference type="EMBL" id="MXP32312.1"/>
    </source>
</evidence>
<protein>
    <recommendedName>
        <fullName evidence="4">DUF2178 domain-containing protein</fullName>
    </recommendedName>
</protein>
<organism evidence="2 3">
    <name type="scientific">Parerythrobacter jejuensis</name>
    <dbReference type="NCBI Taxonomy" id="795812"/>
    <lineage>
        <taxon>Bacteria</taxon>
        <taxon>Pseudomonadati</taxon>
        <taxon>Pseudomonadota</taxon>
        <taxon>Alphaproteobacteria</taxon>
        <taxon>Sphingomonadales</taxon>
        <taxon>Erythrobacteraceae</taxon>
        <taxon>Parerythrobacter</taxon>
    </lineage>
</organism>
<sequence length="141" mass="15925">MTEFETINSGESRLKERRRAFWKYLALAFAAFAVLGFFGGYFGAAFGKGDVPLLVPIGVGLITLIALAWFTWDFFKRIDELDLMDNLWAHLIGQYIALTVFLGWYFLGELGLTTYPTAVAVMLAMILGTFVAYGFRKLGWR</sequence>
<feature type="transmembrane region" description="Helical" evidence="1">
    <location>
        <begin position="54"/>
        <end position="75"/>
    </location>
</feature>
<dbReference type="RefSeq" id="WP_160779662.1">
    <property type="nucleotide sequence ID" value="NZ_BAAAZF010000001.1"/>
</dbReference>
<feature type="transmembrane region" description="Helical" evidence="1">
    <location>
        <begin position="113"/>
        <end position="135"/>
    </location>
</feature>
<dbReference type="Proteomes" id="UP000446786">
    <property type="component" value="Unassembled WGS sequence"/>
</dbReference>
<gene>
    <name evidence="2" type="ORF">GRI94_10835</name>
</gene>
<reference evidence="2 3" key="1">
    <citation type="submission" date="2019-12" db="EMBL/GenBank/DDBJ databases">
        <title>Genomic-based taxomic classification of the family Erythrobacteraceae.</title>
        <authorList>
            <person name="Xu L."/>
        </authorList>
    </citation>
    <scope>NUCLEOTIDE SEQUENCE [LARGE SCALE GENOMIC DNA]</scope>
    <source>
        <strain evidence="2 3">JCM 16677</strain>
    </source>
</reference>
<accession>A0A845ANB8</accession>
<keyword evidence="3" id="KW-1185">Reference proteome</keyword>
<keyword evidence="1" id="KW-0472">Membrane</keyword>
<keyword evidence="1" id="KW-1133">Transmembrane helix</keyword>
<dbReference type="AlphaFoldDB" id="A0A845ANB8"/>
<name>A0A845ANB8_9SPHN</name>
<evidence type="ECO:0008006" key="4">
    <source>
        <dbReference type="Google" id="ProtNLM"/>
    </source>
</evidence>
<comment type="caution">
    <text evidence="2">The sequence shown here is derived from an EMBL/GenBank/DDBJ whole genome shotgun (WGS) entry which is preliminary data.</text>
</comment>
<feature type="transmembrane region" description="Helical" evidence="1">
    <location>
        <begin position="21"/>
        <end position="42"/>
    </location>
</feature>
<keyword evidence="1" id="KW-0812">Transmembrane</keyword>
<dbReference type="OrthoDB" id="7408924at2"/>